<dbReference type="InterPro" id="IPR055235">
    <property type="entry name" value="ASD1_cat"/>
</dbReference>
<dbReference type="SMART" id="SM00813">
    <property type="entry name" value="Alpha-L-AF_C"/>
    <property type="match status" value="1"/>
</dbReference>
<accession>A0A9D2A6K0</accession>
<name>A0A9D2A6K0_9FIRM</name>
<evidence type="ECO:0000256" key="7">
    <source>
        <dbReference type="ARBA" id="ARBA00023277"/>
    </source>
</evidence>
<dbReference type="SUPFAM" id="SSF51445">
    <property type="entry name" value="(Trans)glycosidases"/>
    <property type="match status" value="1"/>
</dbReference>
<evidence type="ECO:0000259" key="9">
    <source>
        <dbReference type="SMART" id="SM00813"/>
    </source>
</evidence>
<dbReference type="InterPro" id="IPR017853">
    <property type="entry name" value="GH"/>
</dbReference>
<comment type="subunit">
    <text evidence="4">Homohexamer; trimer of dimers.</text>
</comment>
<dbReference type="PANTHER" id="PTHR43576">
    <property type="entry name" value="ALPHA-L-ARABINOFURANOSIDASE C-RELATED"/>
    <property type="match status" value="1"/>
</dbReference>
<sequence>MPKTKIFADKNLKIGAIDPNIYGSFLEHLGRAVYGGIYEPGHPSADKDGFREDVVALIRELGVPLVRYPGGNFVSGYDWKDGIGKKSERKARLDLAWASVEPNEFGTDEFMKWCKKAGIQPMLAVNMGTGTPKDALELFEYCNHPSGTYYSDLRRKNASEEPYGVKYWCIGNEMDGPWQICGLTAEDYGKKALNTMRMLRWADAKKADEEGAVKFVVCGSCHAQMPTYPEWDRIVLEHTYEETNYISMHQYYQYRPSSKNPLEDFLGSADNMGDFIDTVRSTINYVRAKNRSKHRVYISFDEWNIWSQDAPRTEPNWVKAPRILEDVYTFRDMLVFGGMMNALLNHADVVKAACLAQLVNVIAPIMTQKGGAAIRQTTFYPFRYVSQNGRGETIRSITTSGSFDSMYGKARLVNEAVTHDASKREVCVFLCNYGQSPEEIELELRSFGDLVCREYVCIAGNDLDAANTFSSPDAVVPEQREPLAVKDGTKAQLRADAMSWNFLRFSY</sequence>
<evidence type="ECO:0000313" key="10">
    <source>
        <dbReference type="EMBL" id="HIZ03057.1"/>
    </source>
</evidence>
<comment type="pathway">
    <text evidence="2">Glycan metabolism.</text>
</comment>
<dbReference type="Gene3D" id="2.60.40.1180">
    <property type="entry name" value="Golgi alpha-mannosidase II"/>
    <property type="match status" value="1"/>
</dbReference>
<dbReference type="EMBL" id="DXCL01000011">
    <property type="protein sequence ID" value="HIZ03057.1"/>
    <property type="molecule type" value="Genomic_DNA"/>
</dbReference>
<dbReference type="Pfam" id="PF06964">
    <property type="entry name" value="Alpha-L-AF_C"/>
    <property type="match status" value="1"/>
</dbReference>
<evidence type="ECO:0000256" key="5">
    <source>
        <dbReference type="ARBA" id="ARBA00012670"/>
    </source>
</evidence>
<dbReference type="InterPro" id="IPR010720">
    <property type="entry name" value="Alpha-L-AF_C"/>
</dbReference>
<gene>
    <name evidence="10" type="ORF">H9727_02100</name>
</gene>
<organism evidence="10 11">
    <name type="scientific">Candidatus Borkfalkia avistercoris</name>
    <dbReference type="NCBI Taxonomy" id="2838504"/>
    <lineage>
        <taxon>Bacteria</taxon>
        <taxon>Bacillati</taxon>
        <taxon>Bacillota</taxon>
        <taxon>Clostridia</taxon>
        <taxon>Christensenellales</taxon>
        <taxon>Christensenellaceae</taxon>
        <taxon>Candidatus Borkfalkia</taxon>
    </lineage>
</organism>
<dbReference type="GO" id="GO:0046556">
    <property type="term" value="F:alpha-L-arabinofuranosidase activity"/>
    <property type="evidence" value="ECO:0007669"/>
    <property type="project" value="UniProtKB-EC"/>
</dbReference>
<dbReference type="SUPFAM" id="SSF51011">
    <property type="entry name" value="Glycosyl hydrolase domain"/>
    <property type="match status" value="1"/>
</dbReference>
<reference evidence="10" key="1">
    <citation type="journal article" date="2021" name="PeerJ">
        <title>Extensive microbial diversity within the chicken gut microbiome revealed by metagenomics and culture.</title>
        <authorList>
            <person name="Gilroy R."/>
            <person name="Ravi A."/>
            <person name="Getino M."/>
            <person name="Pursley I."/>
            <person name="Horton D.L."/>
            <person name="Alikhan N.F."/>
            <person name="Baker D."/>
            <person name="Gharbi K."/>
            <person name="Hall N."/>
            <person name="Watson M."/>
            <person name="Adriaenssens E.M."/>
            <person name="Foster-Nyarko E."/>
            <person name="Jarju S."/>
            <person name="Secka A."/>
            <person name="Antonio M."/>
            <person name="Oren A."/>
            <person name="Chaudhuri R.R."/>
            <person name="La Ragione R."/>
            <person name="Hildebrand F."/>
            <person name="Pallen M.J."/>
        </authorList>
    </citation>
    <scope>NUCLEOTIDE SEQUENCE</scope>
    <source>
        <strain evidence="10">CHK187-5294</strain>
    </source>
</reference>
<dbReference type="Proteomes" id="UP000824132">
    <property type="component" value="Unassembled WGS sequence"/>
</dbReference>
<dbReference type="PANTHER" id="PTHR43576:SF3">
    <property type="entry name" value="ALPHA-L-ARABINOFURANOSIDASE C"/>
    <property type="match status" value="1"/>
</dbReference>
<dbReference type="AlphaFoldDB" id="A0A9D2A6K0"/>
<dbReference type="InterPro" id="IPR013780">
    <property type="entry name" value="Glyco_hydro_b"/>
</dbReference>
<keyword evidence="6" id="KW-0378">Hydrolase</keyword>
<keyword evidence="7" id="KW-0119">Carbohydrate metabolism</keyword>
<feature type="domain" description="Alpha-L-arabinofuranosidase C-terminal" evidence="9">
    <location>
        <begin position="301"/>
        <end position="499"/>
    </location>
</feature>
<protein>
    <recommendedName>
        <fullName evidence="5">non-reducing end alpha-L-arabinofuranosidase</fullName>
        <ecNumber evidence="5">3.2.1.55</ecNumber>
    </recommendedName>
</protein>
<evidence type="ECO:0000256" key="1">
    <source>
        <dbReference type="ARBA" id="ARBA00001462"/>
    </source>
</evidence>
<reference evidence="10" key="2">
    <citation type="submission" date="2021-04" db="EMBL/GenBank/DDBJ databases">
        <authorList>
            <person name="Gilroy R."/>
        </authorList>
    </citation>
    <scope>NUCLEOTIDE SEQUENCE</scope>
    <source>
        <strain evidence="10">CHK187-5294</strain>
    </source>
</reference>
<proteinExistence type="inferred from homology"/>
<evidence type="ECO:0000256" key="2">
    <source>
        <dbReference type="ARBA" id="ARBA00004881"/>
    </source>
</evidence>
<keyword evidence="8" id="KW-0326">Glycosidase</keyword>
<comment type="catalytic activity">
    <reaction evidence="1">
        <text>Hydrolysis of terminal non-reducing alpha-L-arabinofuranoside residues in alpha-L-arabinosides.</text>
        <dbReference type="EC" id="3.2.1.55"/>
    </reaction>
</comment>
<dbReference type="GO" id="GO:0046373">
    <property type="term" value="P:L-arabinose metabolic process"/>
    <property type="evidence" value="ECO:0007669"/>
    <property type="project" value="InterPro"/>
</dbReference>
<comment type="similarity">
    <text evidence="3">Belongs to the glycosyl hydrolase 51 family.</text>
</comment>
<dbReference type="GO" id="GO:0000272">
    <property type="term" value="P:polysaccharide catabolic process"/>
    <property type="evidence" value="ECO:0007669"/>
    <property type="project" value="TreeGrafter"/>
</dbReference>
<evidence type="ECO:0000256" key="8">
    <source>
        <dbReference type="ARBA" id="ARBA00023295"/>
    </source>
</evidence>
<dbReference type="EC" id="3.2.1.55" evidence="5"/>
<evidence type="ECO:0000313" key="11">
    <source>
        <dbReference type="Proteomes" id="UP000824132"/>
    </source>
</evidence>
<evidence type="ECO:0000256" key="4">
    <source>
        <dbReference type="ARBA" id="ARBA00011165"/>
    </source>
</evidence>
<dbReference type="Gene3D" id="3.20.20.80">
    <property type="entry name" value="Glycosidases"/>
    <property type="match status" value="1"/>
</dbReference>
<dbReference type="Pfam" id="PF22848">
    <property type="entry name" value="ASD1_dom"/>
    <property type="match status" value="1"/>
</dbReference>
<comment type="caution">
    <text evidence="10">The sequence shown here is derived from an EMBL/GenBank/DDBJ whole genome shotgun (WGS) entry which is preliminary data.</text>
</comment>
<evidence type="ECO:0000256" key="3">
    <source>
        <dbReference type="ARBA" id="ARBA00007186"/>
    </source>
</evidence>
<evidence type="ECO:0000256" key="6">
    <source>
        <dbReference type="ARBA" id="ARBA00022801"/>
    </source>
</evidence>